<gene>
    <name evidence="2" type="ORF">C8A05DRAFT_44177</name>
</gene>
<comment type="caution">
    <text evidence="2">The sequence shown here is derived from an EMBL/GenBank/DDBJ whole genome shotgun (WGS) entry which is preliminary data.</text>
</comment>
<protein>
    <submittedName>
        <fullName evidence="2">Uncharacterized protein</fullName>
    </submittedName>
</protein>
<evidence type="ECO:0000256" key="1">
    <source>
        <dbReference type="SAM" id="MobiDB-lite"/>
    </source>
</evidence>
<sequence length="329" mass="36205">MGKRVSPLSQPGPHGYPMRFGVRCTGLRGYKIYGASRREPMRYIECHIRRFILHESAHKKPDSPALVTVHKNWSPGSEFPDDDRKPAYSITIHGRDGTTTNPTHTSPDGTGTSEPTGSAPDPTADQMISLTHAHCRPVTFRFQLPIATASVTTLETFEWRRGPNNCHETRGIRSKKLPAIKTGDPRPPPEKRIWFPNGSILVRMGNHNDNNDTGVVPAVDTQEESPDPTQHSGQHPDTTTPTHPQHTNPTTTPTGLQPLGFTPTNEEILASYTTTLDYHAHIYFQFWGSAAAGELGETFTHVAVASGLAVWQDELAERRARGEGGKSVS</sequence>
<feature type="region of interest" description="Disordered" evidence="1">
    <location>
        <begin position="204"/>
        <end position="262"/>
    </location>
</feature>
<keyword evidence="3" id="KW-1185">Reference proteome</keyword>
<feature type="compositionally biased region" description="Low complexity" evidence="1">
    <location>
        <begin position="233"/>
        <end position="262"/>
    </location>
</feature>
<dbReference type="EMBL" id="MU855513">
    <property type="protein sequence ID" value="KAK3902384.1"/>
    <property type="molecule type" value="Genomic_DNA"/>
</dbReference>
<evidence type="ECO:0000313" key="2">
    <source>
        <dbReference type="EMBL" id="KAK3902384.1"/>
    </source>
</evidence>
<reference evidence="2" key="2">
    <citation type="submission" date="2023-05" db="EMBL/GenBank/DDBJ databases">
        <authorList>
            <consortium name="Lawrence Berkeley National Laboratory"/>
            <person name="Steindorff A."/>
            <person name="Hensen N."/>
            <person name="Bonometti L."/>
            <person name="Westerberg I."/>
            <person name="Brannstrom I.O."/>
            <person name="Guillou S."/>
            <person name="Cros-Aarteil S."/>
            <person name="Calhoun S."/>
            <person name="Haridas S."/>
            <person name="Kuo A."/>
            <person name="Mondo S."/>
            <person name="Pangilinan J."/>
            <person name="Riley R."/>
            <person name="Labutti K."/>
            <person name="Andreopoulos B."/>
            <person name="Lipzen A."/>
            <person name="Chen C."/>
            <person name="Yanf M."/>
            <person name="Daum C."/>
            <person name="Ng V."/>
            <person name="Clum A."/>
            <person name="Ohm R."/>
            <person name="Martin F."/>
            <person name="Silar P."/>
            <person name="Natvig D."/>
            <person name="Lalanne C."/>
            <person name="Gautier V."/>
            <person name="Ament-Velasquez S.L."/>
            <person name="Kruys A."/>
            <person name="Hutchinson M.I."/>
            <person name="Powell A.J."/>
            <person name="Barry K."/>
            <person name="Miller A.N."/>
            <person name="Grigoriev I.V."/>
            <person name="Debuchy R."/>
            <person name="Gladieux P."/>
            <person name="Thoren M.H."/>
            <person name="Johannesson H."/>
        </authorList>
    </citation>
    <scope>NUCLEOTIDE SEQUENCE</scope>
    <source>
        <strain evidence="2">CBS 103.79</strain>
    </source>
</reference>
<feature type="region of interest" description="Disordered" evidence="1">
    <location>
        <begin position="74"/>
        <end position="125"/>
    </location>
</feature>
<organism evidence="2 3">
    <name type="scientific">Staphylotrichum tortipilum</name>
    <dbReference type="NCBI Taxonomy" id="2831512"/>
    <lineage>
        <taxon>Eukaryota</taxon>
        <taxon>Fungi</taxon>
        <taxon>Dikarya</taxon>
        <taxon>Ascomycota</taxon>
        <taxon>Pezizomycotina</taxon>
        <taxon>Sordariomycetes</taxon>
        <taxon>Sordariomycetidae</taxon>
        <taxon>Sordariales</taxon>
        <taxon>Chaetomiaceae</taxon>
        <taxon>Staphylotrichum</taxon>
    </lineage>
</organism>
<dbReference type="AlphaFoldDB" id="A0AAN6MLE2"/>
<feature type="compositionally biased region" description="Polar residues" evidence="1">
    <location>
        <begin position="97"/>
        <end position="116"/>
    </location>
</feature>
<accession>A0AAN6MLE2</accession>
<reference evidence="2" key="1">
    <citation type="journal article" date="2023" name="Mol. Phylogenet. Evol.">
        <title>Genome-scale phylogeny and comparative genomics of the fungal order Sordariales.</title>
        <authorList>
            <person name="Hensen N."/>
            <person name="Bonometti L."/>
            <person name="Westerberg I."/>
            <person name="Brannstrom I.O."/>
            <person name="Guillou S."/>
            <person name="Cros-Aarteil S."/>
            <person name="Calhoun S."/>
            <person name="Haridas S."/>
            <person name="Kuo A."/>
            <person name="Mondo S."/>
            <person name="Pangilinan J."/>
            <person name="Riley R."/>
            <person name="LaButti K."/>
            <person name="Andreopoulos B."/>
            <person name="Lipzen A."/>
            <person name="Chen C."/>
            <person name="Yan M."/>
            <person name="Daum C."/>
            <person name="Ng V."/>
            <person name="Clum A."/>
            <person name="Steindorff A."/>
            <person name="Ohm R.A."/>
            <person name="Martin F."/>
            <person name="Silar P."/>
            <person name="Natvig D.O."/>
            <person name="Lalanne C."/>
            <person name="Gautier V."/>
            <person name="Ament-Velasquez S.L."/>
            <person name="Kruys A."/>
            <person name="Hutchinson M.I."/>
            <person name="Powell A.J."/>
            <person name="Barry K."/>
            <person name="Miller A.N."/>
            <person name="Grigoriev I.V."/>
            <person name="Debuchy R."/>
            <person name="Gladieux P."/>
            <person name="Hiltunen Thoren M."/>
            <person name="Johannesson H."/>
        </authorList>
    </citation>
    <scope>NUCLEOTIDE SEQUENCE</scope>
    <source>
        <strain evidence="2">CBS 103.79</strain>
    </source>
</reference>
<name>A0AAN6MLE2_9PEZI</name>
<evidence type="ECO:0000313" key="3">
    <source>
        <dbReference type="Proteomes" id="UP001303889"/>
    </source>
</evidence>
<dbReference type="Proteomes" id="UP001303889">
    <property type="component" value="Unassembled WGS sequence"/>
</dbReference>
<proteinExistence type="predicted"/>